<accession>A0ABT2NP84</accession>
<dbReference type="Pfam" id="PF06094">
    <property type="entry name" value="GGACT"/>
    <property type="match status" value="1"/>
</dbReference>
<dbReference type="PROSITE" id="PS00893">
    <property type="entry name" value="NUDIX_BOX"/>
    <property type="match status" value="1"/>
</dbReference>
<name>A0ABT2NP84_9RHOB</name>
<dbReference type="InterPro" id="IPR036568">
    <property type="entry name" value="GGCT-like_sf"/>
</dbReference>
<dbReference type="CDD" id="cd24155">
    <property type="entry name" value="NUDIX_ADPRase"/>
    <property type="match status" value="1"/>
</dbReference>
<evidence type="ECO:0000256" key="1">
    <source>
        <dbReference type="ARBA" id="ARBA00001946"/>
    </source>
</evidence>
<dbReference type="InterPro" id="IPR013024">
    <property type="entry name" value="GGCT-like"/>
</dbReference>
<comment type="caution">
    <text evidence="6">The sequence shown here is derived from an EMBL/GenBank/DDBJ whole genome shotgun (WGS) entry which is preliminary data.</text>
</comment>
<dbReference type="PANTHER" id="PTHR31544">
    <property type="entry name" value="AIG2-LIKE PROTEIN D"/>
    <property type="match status" value="1"/>
</dbReference>
<dbReference type="InterPro" id="IPR045038">
    <property type="entry name" value="AIG2-like"/>
</dbReference>
<evidence type="ECO:0000256" key="2">
    <source>
        <dbReference type="ARBA" id="ARBA00022679"/>
    </source>
</evidence>
<proteinExistence type="predicted"/>
<dbReference type="Gene3D" id="3.10.490.10">
    <property type="entry name" value="Gamma-glutamyl cyclotransferase-like"/>
    <property type="match status" value="1"/>
</dbReference>
<evidence type="ECO:0000259" key="5">
    <source>
        <dbReference type="PROSITE" id="PS51462"/>
    </source>
</evidence>
<dbReference type="InterPro" id="IPR015797">
    <property type="entry name" value="NUDIX_hydrolase-like_dom_sf"/>
</dbReference>
<dbReference type="InterPro" id="IPR009288">
    <property type="entry name" value="AIG2-like_dom"/>
</dbReference>
<dbReference type="PANTHER" id="PTHR31544:SF2">
    <property type="entry name" value="AIG2-LIKE PROTEIN D"/>
    <property type="match status" value="1"/>
</dbReference>
<organism evidence="6 7">
    <name type="scientific">Albidovulum sediminis</name>
    <dbReference type="NCBI Taxonomy" id="3066345"/>
    <lineage>
        <taxon>Bacteria</taxon>
        <taxon>Pseudomonadati</taxon>
        <taxon>Pseudomonadota</taxon>
        <taxon>Alphaproteobacteria</taxon>
        <taxon>Rhodobacterales</taxon>
        <taxon>Paracoccaceae</taxon>
        <taxon>Albidovulum</taxon>
    </lineage>
</organism>
<keyword evidence="2" id="KW-0808">Transferase</keyword>
<reference evidence="7" key="1">
    <citation type="submission" date="2023-07" db="EMBL/GenBank/DDBJ databases">
        <title>Defluviimonas sediminis sp. nov., isolated from mangrove sediment.</title>
        <authorList>
            <person name="Liu L."/>
            <person name="Li J."/>
            <person name="Huang Y."/>
            <person name="Pan J."/>
            <person name="Li M."/>
        </authorList>
    </citation>
    <scope>NUCLEOTIDE SEQUENCE [LARGE SCALE GENOMIC DNA]</scope>
    <source>
        <strain evidence="7">FT324</strain>
    </source>
</reference>
<evidence type="ECO:0000256" key="4">
    <source>
        <dbReference type="ARBA" id="ARBA00030602"/>
    </source>
</evidence>
<dbReference type="NCBIfam" id="TIGR00052">
    <property type="entry name" value="nudix-type nucleoside diphosphatase, YffH/AdpP family"/>
    <property type="match status" value="1"/>
</dbReference>
<dbReference type="RefSeq" id="WP_261494798.1">
    <property type="nucleotide sequence ID" value="NZ_JAOCQF010000001.1"/>
</dbReference>
<feature type="domain" description="Nudix hydrolase" evidence="5">
    <location>
        <begin position="216"/>
        <end position="356"/>
    </location>
</feature>
<dbReference type="Pfam" id="PF00293">
    <property type="entry name" value="NUDIX"/>
    <property type="match status" value="1"/>
</dbReference>
<dbReference type="InterPro" id="IPR000086">
    <property type="entry name" value="NUDIX_hydrolase_dom"/>
</dbReference>
<dbReference type="EMBL" id="JAOCQF010000001">
    <property type="protein sequence ID" value="MCT8329374.1"/>
    <property type="molecule type" value="Genomic_DNA"/>
</dbReference>
<keyword evidence="7" id="KW-1185">Reference proteome</keyword>
<dbReference type="PROSITE" id="PS51462">
    <property type="entry name" value="NUDIX"/>
    <property type="match status" value="1"/>
</dbReference>
<comment type="cofactor">
    <cofactor evidence="1">
        <name>Mg(2+)</name>
        <dbReference type="ChEBI" id="CHEBI:18420"/>
    </cofactor>
</comment>
<dbReference type="InterPro" id="IPR004385">
    <property type="entry name" value="NDP_pyrophosphatase"/>
</dbReference>
<evidence type="ECO:0000256" key="3">
    <source>
        <dbReference type="ARBA" id="ARBA00022801"/>
    </source>
</evidence>
<protein>
    <recommendedName>
        <fullName evidence="4">Putative gamma-glutamylcyclotransferase</fullName>
    </recommendedName>
</protein>
<evidence type="ECO:0000313" key="6">
    <source>
        <dbReference type="EMBL" id="MCT8329374.1"/>
    </source>
</evidence>
<dbReference type="SUPFAM" id="SSF110857">
    <property type="entry name" value="Gamma-glutamyl cyclotransferase-like"/>
    <property type="match status" value="1"/>
</dbReference>
<keyword evidence="3" id="KW-0378">Hydrolase</keyword>
<evidence type="ECO:0000313" key="7">
    <source>
        <dbReference type="Proteomes" id="UP001205601"/>
    </source>
</evidence>
<sequence length="375" mass="41040">MADLFFYGTLCHPPLLAAVLGREVPVTPARLAGHSVFWAAGQNFPLIVEGGAGAEGVLAEGLGPEDLARLDHYEGGFDYRTRDLAVDAGGRRVVARVYFPDAGRWQPGAPWRLEDWVVHWGAVAVEASAEVMRLMGTRSARDIARRYRMILMHAASRLRARERGPARLRRRAVEGDVVVSAWRQPYARFFAVEEYDLGFRRFDGTMSETVNRAAFISSDAAVVLPYDPVRDRVLLIEQFRTGPFARGDGEPWLIEAIAGRVDPDETPEEAVRREAVEEAGLVLSDLIPAAHYYPTPGAKAEYLYTFIGLADLPDGAAGLGGVEGEAEDIRAHLVGFPDLMDLIASGEVNNAPLLILGMTLARERAAIRARHGRGA</sequence>
<gene>
    <name evidence="6" type="ORF">N5I32_07615</name>
</gene>
<dbReference type="Proteomes" id="UP001205601">
    <property type="component" value="Unassembled WGS sequence"/>
</dbReference>
<dbReference type="CDD" id="cd06661">
    <property type="entry name" value="GGCT_like"/>
    <property type="match status" value="1"/>
</dbReference>
<dbReference type="SUPFAM" id="SSF55811">
    <property type="entry name" value="Nudix"/>
    <property type="match status" value="1"/>
</dbReference>
<dbReference type="Gene3D" id="3.90.79.10">
    <property type="entry name" value="Nucleoside Triphosphate Pyrophosphohydrolase"/>
    <property type="match status" value="1"/>
</dbReference>
<dbReference type="InterPro" id="IPR020084">
    <property type="entry name" value="NUDIX_hydrolase_CS"/>
</dbReference>